<evidence type="ECO:0000313" key="4">
    <source>
        <dbReference type="RefSeq" id="XP_025835986.1"/>
    </source>
</evidence>
<feature type="region of interest" description="Disordered" evidence="1">
    <location>
        <begin position="56"/>
        <end position="80"/>
    </location>
</feature>
<reference evidence="4 5" key="1">
    <citation type="submission" date="2025-04" db="UniProtKB">
        <authorList>
            <consortium name="RefSeq"/>
        </authorList>
    </citation>
    <scope>IDENTIFICATION</scope>
    <source>
        <tissue evidence="4 5">Entire body</tissue>
    </source>
</reference>
<protein>
    <submittedName>
        <fullName evidence="4 5">Uncharacterized protein LOC112906299 isoform X1</fullName>
    </submittedName>
</protein>
<dbReference type="RefSeq" id="XP_025835988.1">
    <property type="nucleotide sequence ID" value="XM_025980203.1"/>
</dbReference>
<evidence type="ECO:0000313" key="3">
    <source>
        <dbReference type="Proteomes" id="UP000192223"/>
    </source>
</evidence>
<evidence type="ECO:0000313" key="6">
    <source>
        <dbReference type="RefSeq" id="XP_025835988.1"/>
    </source>
</evidence>
<feature type="transmembrane region" description="Helical" evidence="2">
    <location>
        <begin position="134"/>
        <end position="154"/>
    </location>
</feature>
<dbReference type="AlphaFoldDB" id="A0A7F5RJ04"/>
<dbReference type="Proteomes" id="UP000192223">
    <property type="component" value="Unplaced"/>
</dbReference>
<proteinExistence type="predicted"/>
<dbReference type="GeneID" id="112906299"/>
<keyword evidence="2" id="KW-0812">Transmembrane</keyword>
<keyword evidence="3" id="KW-1185">Reference proteome</keyword>
<dbReference type="KEGG" id="apln:112906299"/>
<evidence type="ECO:0000256" key="2">
    <source>
        <dbReference type="SAM" id="Phobius"/>
    </source>
</evidence>
<evidence type="ECO:0000313" key="5">
    <source>
        <dbReference type="RefSeq" id="XP_025835987.1"/>
    </source>
</evidence>
<name>A0A7F5RJ04_AGRPL</name>
<organism evidence="3 5">
    <name type="scientific">Agrilus planipennis</name>
    <name type="common">Emerald ash borer</name>
    <name type="synonym">Agrilus marcopoli</name>
    <dbReference type="NCBI Taxonomy" id="224129"/>
    <lineage>
        <taxon>Eukaryota</taxon>
        <taxon>Metazoa</taxon>
        <taxon>Ecdysozoa</taxon>
        <taxon>Arthropoda</taxon>
        <taxon>Hexapoda</taxon>
        <taxon>Insecta</taxon>
        <taxon>Pterygota</taxon>
        <taxon>Neoptera</taxon>
        <taxon>Endopterygota</taxon>
        <taxon>Coleoptera</taxon>
        <taxon>Polyphaga</taxon>
        <taxon>Elateriformia</taxon>
        <taxon>Buprestoidea</taxon>
        <taxon>Buprestidae</taxon>
        <taxon>Agrilinae</taxon>
        <taxon>Agrilus</taxon>
    </lineage>
</organism>
<keyword evidence="2" id="KW-1133">Transmembrane helix</keyword>
<feature type="transmembrane region" description="Helical" evidence="2">
    <location>
        <begin position="12"/>
        <end position="33"/>
    </location>
</feature>
<dbReference type="RefSeq" id="XP_025835986.1">
    <property type="nucleotide sequence ID" value="XM_025980201.1"/>
</dbReference>
<accession>A0A7F5RJ04</accession>
<keyword evidence="2" id="KW-0472">Membrane</keyword>
<feature type="transmembrane region" description="Helical" evidence="2">
    <location>
        <begin position="160"/>
        <end position="178"/>
    </location>
</feature>
<evidence type="ECO:0000256" key="1">
    <source>
        <dbReference type="SAM" id="MobiDB-lite"/>
    </source>
</evidence>
<sequence length="182" mass="19088">MKNEKRNVGWIVMVVTFFLIGLLGVSTIVNSVMPSANAAVLRYYGLQQPGKNVEKIESTASQTDLRRNKREPQYYGENDPYGYQQTSNFGGGVLSSVGRVVLTHAGKQIVSATGSEVIDRNELLDRPHEKKHGVLLAGGAVVGGAIGAVVGSMVPGVGTAVGLALGGVVGSGVLYLGTKIFD</sequence>
<dbReference type="RefSeq" id="XP_025835987.1">
    <property type="nucleotide sequence ID" value="XM_025980202.1"/>
</dbReference>
<gene>
    <name evidence="4 5 6" type="primary">LOC112906299</name>
</gene>